<organism evidence="1">
    <name type="scientific">marine sediment metagenome</name>
    <dbReference type="NCBI Taxonomy" id="412755"/>
    <lineage>
        <taxon>unclassified sequences</taxon>
        <taxon>metagenomes</taxon>
        <taxon>ecological metagenomes</taxon>
    </lineage>
</organism>
<proteinExistence type="predicted"/>
<gene>
    <name evidence="1" type="ORF">LCGC14_1036140</name>
</gene>
<evidence type="ECO:0000313" key="1">
    <source>
        <dbReference type="EMBL" id="KKN10492.1"/>
    </source>
</evidence>
<name>A0A0F9NEU2_9ZZZZ</name>
<comment type="caution">
    <text evidence="1">The sequence shown here is derived from an EMBL/GenBank/DDBJ whole genome shotgun (WGS) entry which is preliminary data.</text>
</comment>
<dbReference type="AlphaFoldDB" id="A0A0F9NEU2"/>
<protein>
    <submittedName>
        <fullName evidence="1">Uncharacterized protein</fullName>
    </submittedName>
</protein>
<sequence length="172" mass="20184">MKIKATEISKDPRKFGYLNIMASIGSTEINISKRFYDNLIKLRELYTIHEAIVRKKYINRRKKDKKMNEEKIDLDELKKEGLIQDIQIMSDSLTEDGFSEEEIQEVIDDVTDDFYNKEECICLKGKNCCKCGEVLKEEELKSQPDPYAEDLLDDHSEHLMCYKCNCIRALEI</sequence>
<reference evidence="1" key="1">
    <citation type="journal article" date="2015" name="Nature">
        <title>Complex archaea that bridge the gap between prokaryotes and eukaryotes.</title>
        <authorList>
            <person name="Spang A."/>
            <person name="Saw J.H."/>
            <person name="Jorgensen S.L."/>
            <person name="Zaremba-Niedzwiedzka K."/>
            <person name="Martijn J."/>
            <person name="Lind A.E."/>
            <person name="van Eijk R."/>
            <person name="Schleper C."/>
            <person name="Guy L."/>
            <person name="Ettema T.J."/>
        </authorList>
    </citation>
    <scope>NUCLEOTIDE SEQUENCE</scope>
</reference>
<accession>A0A0F9NEU2</accession>
<dbReference type="EMBL" id="LAZR01004240">
    <property type="protein sequence ID" value="KKN10492.1"/>
    <property type="molecule type" value="Genomic_DNA"/>
</dbReference>